<organism evidence="7 8">
    <name type="scientific">Trichoderma harzianum</name>
    <name type="common">Hypocrea lixii</name>
    <dbReference type="NCBI Taxonomy" id="5544"/>
    <lineage>
        <taxon>Eukaryota</taxon>
        <taxon>Fungi</taxon>
        <taxon>Dikarya</taxon>
        <taxon>Ascomycota</taxon>
        <taxon>Pezizomycotina</taxon>
        <taxon>Sordariomycetes</taxon>
        <taxon>Hypocreomycetidae</taxon>
        <taxon>Hypocreales</taxon>
        <taxon>Hypocreaceae</taxon>
        <taxon>Trichoderma</taxon>
    </lineage>
</organism>
<feature type="active site" description="Charge relay system" evidence="5">
    <location>
        <position position="39"/>
    </location>
</feature>
<evidence type="ECO:0000256" key="2">
    <source>
        <dbReference type="ARBA" id="ARBA00022670"/>
    </source>
</evidence>
<proteinExistence type="inferred from homology"/>
<evidence type="ECO:0000313" key="8">
    <source>
        <dbReference type="Proteomes" id="UP000236290"/>
    </source>
</evidence>
<dbReference type="InterPro" id="IPR000209">
    <property type="entry name" value="Peptidase_S8/S53_dom"/>
</dbReference>
<accession>A0A2K0TXC3</accession>
<feature type="active site" description="Charge relay system" evidence="5">
    <location>
        <position position="247"/>
    </location>
</feature>
<name>A0A2K0TXC3_TRIHA</name>
<evidence type="ECO:0000313" key="7">
    <source>
        <dbReference type="EMBL" id="PNP50187.1"/>
    </source>
</evidence>
<feature type="active site" description="Charge relay system" evidence="5">
    <location>
        <position position="77"/>
    </location>
</feature>
<dbReference type="PROSITE" id="PS51892">
    <property type="entry name" value="SUBTILASE"/>
    <property type="match status" value="1"/>
</dbReference>
<keyword evidence="4 5" id="KW-0720">Serine protease</keyword>
<sequence length="341" mass="36925">MEEFAKFIRNFTPSPSRTNTLLNGASHAGIRYTKVAIIDDGVDGLYAGLGRNIAAGESFCNRGDSDYDSFFKSSGGHGTIMAVLIRKMCPHVKLYVARVNEERTGNDTREITAESAIKAIKWATERKVDIISMSWTINETGPTATELNQLTEAINKAVENKILLFCSVSDQGPRNEGRFPAACNRSNTFLIGAATVEGQGWQWLGKNDVDYIFPGTDLIIGTGDPLFDDGSANSSRRTSREPYSGSSLATALAAGLAALVLNCVALSSPNDLKLVKTHRGMQLAFGSINTGGGQEKYLAVWDLFEKKLKDLGDKDEPEVLGEIVQRLLSHVRGSVPTALTE</sequence>
<dbReference type="Pfam" id="PF00082">
    <property type="entry name" value="Peptidase_S8"/>
    <property type="match status" value="1"/>
</dbReference>
<dbReference type="InterPro" id="IPR036852">
    <property type="entry name" value="Peptidase_S8/S53_dom_sf"/>
</dbReference>
<evidence type="ECO:0000256" key="4">
    <source>
        <dbReference type="ARBA" id="ARBA00022825"/>
    </source>
</evidence>
<dbReference type="OrthoDB" id="4899602at2759"/>
<evidence type="ECO:0000259" key="6">
    <source>
        <dbReference type="Pfam" id="PF00082"/>
    </source>
</evidence>
<evidence type="ECO:0000256" key="3">
    <source>
        <dbReference type="ARBA" id="ARBA00022801"/>
    </source>
</evidence>
<comment type="similarity">
    <text evidence="1 5">Belongs to the peptidase S8 family.</text>
</comment>
<dbReference type="Proteomes" id="UP000236290">
    <property type="component" value="Unassembled WGS sequence"/>
</dbReference>
<dbReference type="PANTHER" id="PTHR43806:SF58">
    <property type="entry name" value="ALKALINE PROTEASE 1-RELATED"/>
    <property type="match status" value="1"/>
</dbReference>
<evidence type="ECO:0000256" key="1">
    <source>
        <dbReference type="ARBA" id="ARBA00011073"/>
    </source>
</evidence>
<comment type="caution">
    <text evidence="7">The sequence shown here is derived from an EMBL/GenBank/DDBJ whole genome shotgun (WGS) entry which is preliminary data.</text>
</comment>
<reference evidence="7 8" key="1">
    <citation type="submission" date="2017-02" db="EMBL/GenBank/DDBJ databases">
        <title>Genomes of Trichoderma spp. with biocontrol activity.</title>
        <authorList>
            <person name="Gardiner D."/>
            <person name="Kazan K."/>
            <person name="Vos C."/>
            <person name="Harvey P."/>
        </authorList>
    </citation>
    <scope>NUCLEOTIDE SEQUENCE [LARGE SCALE GENOMIC DNA]</scope>
    <source>
        <strain evidence="7 8">Tr1</strain>
    </source>
</reference>
<dbReference type="PRINTS" id="PR00723">
    <property type="entry name" value="SUBTILISIN"/>
</dbReference>
<protein>
    <recommendedName>
        <fullName evidence="6">Peptidase S8/S53 domain-containing protein</fullName>
    </recommendedName>
</protein>
<evidence type="ECO:0000256" key="5">
    <source>
        <dbReference type="PROSITE-ProRule" id="PRU01240"/>
    </source>
</evidence>
<dbReference type="PANTHER" id="PTHR43806">
    <property type="entry name" value="PEPTIDASE S8"/>
    <property type="match status" value="1"/>
</dbReference>
<dbReference type="Gene3D" id="3.40.50.200">
    <property type="entry name" value="Peptidase S8/S53 domain"/>
    <property type="match status" value="1"/>
</dbReference>
<dbReference type="GO" id="GO:0006508">
    <property type="term" value="P:proteolysis"/>
    <property type="evidence" value="ECO:0007669"/>
    <property type="project" value="UniProtKB-KW"/>
</dbReference>
<gene>
    <name evidence="7" type="ORF">THARTR1_09176</name>
</gene>
<dbReference type="GO" id="GO:0004252">
    <property type="term" value="F:serine-type endopeptidase activity"/>
    <property type="evidence" value="ECO:0007669"/>
    <property type="project" value="UniProtKB-UniRule"/>
</dbReference>
<keyword evidence="2 5" id="KW-0645">Protease</keyword>
<keyword evidence="3 5" id="KW-0378">Hydrolase</keyword>
<dbReference type="EMBL" id="MTYI01000165">
    <property type="protein sequence ID" value="PNP50187.1"/>
    <property type="molecule type" value="Genomic_DNA"/>
</dbReference>
<feature type="domain" description="Peptidase S8/S53" evidence="6">
    <location>
        <begin position="33"/>
        <end position="273"/>
    </location>
</feature>
<dbReference type="InterPro" id="IPR050131">
    <property type="entry name" value="Peptidase_S8_subtilisin-like"/>
</dbReference>
<dbReference type="AlphaFoldDB" id="A0A2K0TXC3"/>
<dbReference type="InterPro" id="IPR015500">
    <property type="entry name" value="Peptidase_S8_subtilisin-rel"/>
</dbReference>
<dbReference type="SUPFAM" id="SSF52743">
    <property type="entry name" value="Subtilisin-like"/>
    <property type="match status" value="1"/>
</dbReference>